<comment type="caution">
    <text evidence="2">The sequence shown here is derived from an EMBL/GenBank/DDBJ whole genome shotgun (WGS) entry which is preliminary data.</text>
</comment>
<dbReference type="RefSeq" id="WP_378751759.1">
    <property type="nucleotide sequence ID" value="NZ_JBHSSV010000006.1"/>
</dbReference>
<feature type="transmembrane region" description="Helical" evidence="1">
    <location>
        <begin position="77"/>
        <end position="99"/>
    </location>
</feature>
<dbReference type="Proteomes" id="UP001597042">
    <property type="component" value="Unassembled WGS sequence"/>
</dbReference>
<reference evidence="3" key="1">
    <citation type="journal article" date="2019" name="Int. J. Syst. Evol. Microbiol.">
        <title>The Global Catalogue of Microorganisms (GCM) 10K type strain sequencing project: providing services to taxonomists for standard genome sequencing and annotation.</title>
        <authorList>
            <consortium name="The Broad Institute Genomics Platform"/>
            <consortium name="The Broad Institute Genome Sequencing Center for Infectious Disease"/>
            <person name="Wu L."/>
            <person name="Ma J."/>
        </authorList>
    </citation>
    <scope>NUCLEOTIDE SEQUENCE [LARGE SCALE GENOMIC DNA]</scope>
    <source>
        <strain evidence="3">CCUG 50754</strain>
    </source>
</reference>
<protein>
    <submittedName>
        <fullName evidence="2">ABC transporter permease subunit</fullName>
    </submittedName>
</protein>
<feature type="transmembrane region" description="Helical" evidence="1">
    <location>
        <begin position="120"/>
        <end position="146"/>
    </location>
</feature>
<organism evidence="2 3">
    <name type="scientific">Microbacterium koreense</name>
    <dbReference type="NCBI Taxonomy" id="323761"/>
    <lineage>
        <taxon>Bacteria</taxon>
        <taxon>Bacillati</taxon>
        <taxon>Actinomycetota</taxon>
        <taxon>Actinomycetes</taxon>
        <taxon>Micrococcales</taxon>
        <taxon>Microbacteriaceae</taxon>
        <taxon>Microbacterium</taxon>
    </lineage>
</organism>
<feature type="transmembrane region" description="Helical" evidence="1">
    <location>
        <begin position="158"/>
        <end position="181"/>
    </location>
</feature>
<evidence type="ECO:0000313" key="2">
    <source>
        <dbReference type="EMBL" id="MFD0780070.1"/>
    </source>
</evidence>
<dbReference type="EMBL" id="JBHTIM010000001">
    <property type="protein sequence ID" value="MFD0780070.1"/>
    <property type="molecule type" value="Genomic_DNA"/>
</dbReference>
<keyword evidence="1" id="KW-0812">Transmembrane</keyword>
<feature type="transmembrane region" description="Helical" evidence="1">
    <location>
        <begin position="188"/>
        <end position="208"/>
    </location>
</feature>
<proteinExistence type="predicted"/>
<sequence>MRSILPVTRRGLRESWRGILAWAIGLTGALALYLPLFPSFGSNGSLEEIIATLPPEMVEAMGYDQIGSGPGYAQGTFFGLIGFVLLVIAATSWGAAGIGGAEESGRLELDLAHGIGRVPYVLEVALAIGIRLGILGIVSGGVVALLNGPSELALSGEGITAGTIALIGLAAVSGAAALLGGALTGRRVVGVALGAGIAVYGYALQAVANQSDDLAWVETLSPYSWAYATSPLETGFSGGIAVLWALALVFVTGAMVSLRQRDITG</sequence>
<feature type="transmembrane region" description="Helical" evidence="1">
    <location>
        <begin position="236"/>
        <end position="258"/>
    </location>
</feature>
<gene>
    <name evidence="2" type="ORF">ACFQZV_02005</name>
</gene>
<keyword evidence="1" id="KW-0472">Membrane</keyword>
<feature type="transmembrane region" description="Helical" evidence="1">
    <location>
        <begin position="20"/>
        <end position="37"/>
    </location>
</feature>
<name>A0ABW2ZN67_9MICO</name>
<evidence type="ECO:0000256" key="1">
    <source>
        <dbReference type="SAM" id="Phobius"/>
    </source>
</evidence>
<evidence type="ECO:0000313" key="3">
    <source>
        <dbReference type="Proteomes" id="UP001597042"/>
    </source>
</evidence>
<accession>A0ABW2ZN67</accession>
<keyword evidence="3" id="KW-1185">Reference proteome</keyword>
<keyword evidence="1" id="KW-1133">Transmembrane helix</keyword>